<organism evidence="2 3">
    <name type="scientific">Desulfosarcina alkanivorans</name>
    <dbReference type="NCBI Taxonomy" id="571177"/>
    <lineage>
        <taxon>Bacteria</taxon>
        <taxon>Pseudomonadati</taxon>
        <taxon>Thermodesulfobacteriota</taxon>
        <taxon>Desulfobacteria</taxon>
        <taxon>Desulfobacterales</taxon>
        <taxon>Desulfosarcinaceae</taxon>
        <taxon>Desulfosarcina</taxon>
    </lineage>
</organism>
<gene>
    <name evidence="2" type="ORF">DSCA_59980</name>
</gene>
<keyword evidence="1" id="KW-0732">Signal</keyword>
<sequence length="120" mass="13075">MKTKKIILLAVCLVLIAVPLQAAEKLTFSTIEGANNALISGKAVAETYRRIGIETVFGSFPGLRSLVYSNTGETDGELYRIAGVTEKCPNLLMVPVPVNVQEGMVFTKQTEFAIKGWDRL</sequence>
<dbReference type="RefSeq" id="WP_155319824.1">
    <property type="nucleotide sequence ID" value="NZ_AP021874.1"/>
</dbReference>
<keyword evidence="3" id="KW-1185">Reference proteome</keyword>
<proteinExistence type="predicted"/>
<evidence type="ECO:0000313" key="2">
    <source>
        <dbReference type="EMBL" id="BBO72068.1"/>
    </source>
</evidence>
<accession>A0A5K7YTU9</accession>
<name>A0A5K7YTU9_9BACT</name>
<feature type="signal peptide" evidence="1">
    <location>
        <begin position="1"/>
        <end position="22"/>
    </location>
</feature>
<protein>
    <recommendedName>
        <fullName evidence="4">DUF302 domain-containing protein</fullName>
    </recommendedName>
</protein>
<reference evidence="2 3" key="1">
    <citation type="submission" date="2019-11" db="EMBL/GenBank/DDBJ databases">
        <title>Comparative genomics of hydrocarbon-degrading Desulfosarcina strains.</title>
        <authorList>
            <person name="Watanabe M."/>
            <person name="Kojima H."/>
            <person name="Fukui M."/>
        </authorList>
    </citation>
    <scope>NUCLEOTIDE SEQUENCE [LARGE SCALE GENOMIC DNA]</scope>
    <source>
        <strain evidence="2 3">PL12</strain>
    </source>
</reference>
<dbReference type="AlphaFoldDB" id="A0A5K7YTU9"/>
<dbReference type="Proteomes" id="UP000427906">
    <property type="component" value="Chromosome"/>
</dbReference>
<dbReference type="OrthoDB" id="6838256at2"/>
<dbReference type="KEGG" id="dalk:DSCA_59980"/>
<evidence type="ECO:0000256" key="1">
    <source>
        <dbReference type="SAM" id="SignalP"/>
    </source>
</evidence>
<feature type="chain" id="PRO_5024308530" description="DUF302 domain-containing protein" evidence="1">
    <location>
        <begin position="23"/>
        <end position="120"/>
    </location>
</feature>
<evidence type="ECO:0008006" key="4">
    <source>
        <dbReference type="Google" id="ProtNLM"/>
    </source>
</evidence>
<evidence type="ECO:0000313" key="3">
    <source>
        <dbReference type="Proteomes" id="UP000427906"/>
    </source>
</evidence>
<dbReference type="EMBL" id="AP021874">
    <property type="protein sequence ID" value="BBO72068.1"/>
    <property type="molecule type" value="Genomic_DNA"/>
</dbReference>